<dbReference type="Proteomes" id="UP000784294">
    <property type="component" value="Unassembled WGS sequence"/>
</dbReference>
<sequence>MNALFGGGQVSDWLPSTQAASGSGDPAGVDLLVTGPNDSVTSTAAGTGTCNAWLAGLPGRLNPGLGLVGWLAGAGEEAVGYPFGPAGGLGIDGFGLVGLEAGWGGFMFGGAGGLCPIAGGLLGCGGDLGGATTLTAGGSGGGTGGITSGLGTTVVGVPCDGGAFGGSGSIGVGALGVAGV</sequence>
<dbReference type="EMBL" id="CAAALY010039509">
    <property type="protein sequence ID" value="VEL18973.1"/>
    <property type="molecule type" value="Genomic_DNA"/>
</dbReference>
<gene>
    <name evidence="1" type="ORF">PXEA_LOCUS12413</name>
</gene>
<dbReference type="AlphaFoldDB" id="A0A3S5AF87"/>
<feature type="non-terminal residue" evidence="1">
    <location>
        <position position="180"/>
    </location>
</feature>
<evidence type="ECO:0000313" key="2">
    <source>
        <dbReference type="Proteomes" id="UP000784294"/>
    </source>
</evidence>
<keyword evidence="2" id="KW-1185">Reference proteome</keyword>
<organism evidence="1 2">
    <name type="scientific">Protopolystoma xenopodis</name>
    <dbReference type="NCBI Taxonomy" id="117903"/>
    <lineage>
        <taxon>Eukaryota</taxon>
        <taxon>Metazoa</taxon>
        <taxon>Spiralia</taxon>
        <taxon>Lophotrochozoa</taxon>
        <taxon>Platyhelminthes</taxon>
        <taxon>Monogenea</taxon>
        <taxon>Polyopisthocotylea</taxon>
        <taxon>Polystomatidea</taxon>
        <taxon>Polystomatidae</taxon>
        <taxon>Protopolystoma</taxon>
    </lineage>
</organism>
<protein>
    <submittedName>
        <fullName evidence="1">Uncharacterized protein</fullName>
    </submittedName>
</protein>
<reference evidence="1" key="1">
    <citation type="submission" date="2018-11" db="EMBL/GenBank/DDBJ databases">
        <authorList>
            <consortium name="Pathogen Informatics"/>
        </authorList>
    </citation>
    <scope>NUCLEOTIDE SEQUENCE</scope>
</reference>
<proteinExistence type="predicted"/>
<name>A0A3S5AF87_9PLAT</name>
<accession>A0A3S5AF87</accession>
<comment type="caution">
    <text evidence="1">The sequence shown here is derived from an EMBL/GenBank/DDBJ whole genome shotgun (WGS) entry which is preliminary data.</text>
</comment>
<evidence type="ECO:0000313" key="1">
    <source>
        <dbReference type="EMBL" id="VEL18973.1"/>
    </source>
</evidence>